<organism evidence="1 2">
    <name type="scientific">Ascaris lumbricoides</name>
    <name type="common">Giant roundworm</name>
    <dbReference type="NCBI Taxonomy" id="6252"/>
    <lineage>
        <taxon>Eukaryota</taxon>
        <taxon>Metazoa</taxon>
        <taxon>Ecdysozoa</taxon>
        <taxon>Nematoda</taxon>
        <taxon>Chromadorea</taxon>
        <taxon>Rhabditida</taxon>
        <taxon>Spirurina</taxon>
        <taxon>Ascaridomorpha</taxon>
        <taxon>Ascaridoidea</taxon>
        <taxon>Ascarididae</taxon>
        <taxon>Ascaris</taxon>
    </lineage>
</organism>
<accession>A0A0M3HL96</accession>
<reference evidence="2" key="1">
    <citation type="submission" date="2017-02" db="UniProtKB">
        <authorList>
            <consortium name="WormBaseParasite"/>
        </authorList>
    </citation>
    <scope>IDENTIFICATION</scope>
</reference>
<keyword evidence="1" id="KW-1185">Reference proteome</keyword>
<dbReference type="WBParaSite" id="ALUE_0000229101-mRNA-1">
    <property type="protein sequence ID" value="ALUE_0000229101-mRNA-1"/>
    <property type="gene ID" value="ALUE_0000229101"/>
</dbReference>
<proteinExistence type="predicted"/>
<sequence length="56" mass="6563">MQFSQQQKEPINWQHMTVSTESFFRTVSNVTGQELPTFLEQWIYGGGHANFQVPFK</sequence>
<dbReference type="Proteomes" id="UP000036681">
    <property type="component" value="Unplaced"/>
</dbReference>
<evidence type="ECO:0000313" key="1">
    <source>
        <dbReference type="Proteomes" id="UP000036681"/>
    </source>
</evidence>
<name>A0A0M3HL96_ASCLU</name>
<dbReference type="AlphaFoldDB" id="A0A0M3HL96"/>
<protein>
    <submittedName>
        <fullName evidence="2">DnaA_N domain-containing protein</fullName>
    </submittedName>
</protein>
<evidence type="ECO:0000313" key="2">
    <source>
        <dbReference type="WBParaSite" id="ALUE_0000229101-mRNA-1"/>
    </source>
</evidence>